<dbReference type="Proteomes" id="UP000298663">
    <property type="component" value="Chromosome X"/>
</dbReference>
<evidence type="ECO:0000259" key="1">
    <source>
        <dbReference type="Pfam" id="PF02171"/>
    </source>
</evidence>
<dbReference type="EMBL" id="AZBU02000001">
    <property type="protein sequence ID" value="TMS33519.1"/>
    <property type="molecule type" value="Genomic_DNA"/>
</dbReference>
<evidence type="ECO:0000313" key="3">
    <source>
        <dbReference type="Proteomes" id="UP000298663"/>
    </source>
</evidence>
<name>A0A4U8ULR3_STECR</name>
<feature type="domain" description="Piwi" evidence="1">
    <location>
        <begin position="17"/>
        <end position="142"/>
    </location>
</feature>
<dbReference type="InterPro" id="IPR012337">
    <property type="entry name" value="RNaseH-like_sf"/>
</dbReference>
<dbReference type="PANTHER" id="PTHR22891">
    <property type="entry name" value="EUKARYOTIC TRANSLATION INITIATION FACTOR 2C"/>
    <property type="match status" value="1"/>
</dbReference>
<keyword evidence="3" id="KW-1185">Reference proteome</keyword>
<sequence>MEEVKMVLEDVICNRAKDVRRDASKLFLIMVDTKPKTRLFTWETQFSGNAQTQNVQAGTFVRESYRKRQFTMINHKSGAGLAHPVRFTMINDDVNEKDYVEAELEKTTNALCFLQNTSTRSTSIPAPLYSAMDLAKRGMKNYETMDAVMREEERDEDRKKREARTPEAWHRYYKQLVKTHMSVMPIRDSKFWA</sequence>
<dbReference type="Pfam" id="PF02171">
    <property type="entry name" value="Piwi"/>
    <property type="match status" value="1"/>
</dbReference>
<dbReference type="EMBL" id="CM016762">
    <property type="protein sequence ID" value="TMS33519.1"/>
    <property type="molecule type" value="Genomic_DNA"/>
</dbReference>
<gene>
    <name evidence="2" type="ORF">L596_001251</name>
</gene>
<organism evidence="2 3">
    <name type="scientific">Steinernema carpocapsae</name>
    <name type="common">Entomopathogenic nematode</name>
    <dbReference type="NCBI Taxonomy" id="34508"/>
    <lineage>
        <taxon>Eukaryota</taxon>
        <taxon>Metazoa</taxon>
        <taxon>Ecdysozoa</taxon>
        <taxon>Nematoda</taxon>
        <taxon>Chromadorea</taxon>
        <taxon>Rhabditida</taxon>
        <taxon>Tylenchina</taxon>
        <taxon>Panagrolaimomorpha</taxon>
        <taxon>Strongyloidoidea</taxon>
        <taxon>Steinernematidae</taxon>
        <taxon>Steinernema</taxon>
    </lineage>
</organism>
<reference evidence="2 3" key="1">
    <citation type="journal article" date="2015" name="Genome Biol.">
        <title>Comparative genomics of Steinernema reveals deeply conserved gene regulatory networks.</title>
        <authorList>
            <person name="Dillman A.R."/>
            <person name="Macchietto M."/>
            <person name="Porter C.F."/>
            <person name="Rogers A."/>
            <person name="Williams B."/>
            <person name="Antoshechkin I."/>
            <person name="Lee M.M."/>
            <person name="Goodwin Z."/>
            <person name="Lu X."/>
            <person name="Lewis E.E."/>
            <person name="Goodrich-Blair H."/>
            <person name="Stock S.P."/>
            <person name="Adams B.J."/>
            <person name="Sternberg P.W."/>
            <person name="Mortazavi A."/>
        </authorList>
    </citation>
    <scope>NUCLEOTIDE SEQUENCE [LARGE SCALE GENOMIC DNA]</scope>
    <source>
        <strain evidence="2 3">ALL</strain>
    </source>
</reference>
<dbReference type="AlphaFoldDB" id="A0A4U8ULR3"/>
<evidence type="ECO:0000313" key="2">
    <source>
        <dbReference type="EMBL" id="TMS33519.1"/>
    </source>
</evidence>
<dbReference type="GO" id="GO:0003676">
    <property type="term" value="F:nucleic acid binding"/>
    <property type="evidence" value="ECO:0007669"/>
    <property type="project" value="InterPro"/>
</dbReference>
<dbReference type="InterPro" id="IPR036397">
    <property type="entry name" value="RNaseH_sf"/>
</dbReference>
<dbReference type="STRING" id="34508.A0A4U8ULR3"/>
<comment type="caution">
    <text evidence="2">The sequence shown here is derived from an EMBL/GenBank/DDBJ whole genome shotgun (WGS) entry which is preliminary data.</text>
</comment>
<reference evidence="2 3" key="2">
    <citation type="journal article" date="2019" name="G3 (Bethesda)">
        <title>Hybrid Assembly of the Genome of the Entomopathogenic Nematode Steinernema carpocapsae Identifies the X-Chromosome.</title>
        <authorList>
            <person name="Serra L."/>
            <person name="Macchietto M."/>
            <person name="Macias-Munoz A."/>
            <person name="McGill C.J."/>
            <person name="Rodriguez I.M."/>
            <person name="Rodriguez B."/>
            <person name="Murad R."/>
            <person name="Mortazavi A."/>
        </authorList>
    </citation>
    <scope>NUCLEOTIDE SEQUENCE [LARGE SCALE GENOMIC DNA]</scope>
    <source>
        <strain evidence="2 3">ALL</strain>
    </source>
</reference>
<protein>
    <recommendedName>
        <fullName evidence="1">Piwi domain-containing protein</fullName>
    </recommendedName>
</protein>
<proteinExistence type="predicted"/>
<dbReference type="SUPFAM" id="SSF53098">
    <property type="entry name" value="Ribonuclease H-like"/>
    <property type="match status" value="1"/>
</dbReference>
<dbReference type="OrthoDB" id="5812648at2759"/>
<accession>A0A4U8ULR3</accession>
<dbReference type="InterPro" id="IPR003165">
    <property type="entry name" value="Piwi"/>
</dbReference>
<dbReference type="Gene3D" id="3.30.420.10">
    <property type="entry name" value="Ribonuclease H-like superfamily/Ribonuclease H"/>
    <property type="match status" value="1"/>
</dbReference>